<organism evidence="1 2">
    <name type="scientific">Vibrio splendidus</name>
    <dbReference type="NCBI Taxonomy" id="29497"/>
    <lineage>
        <taxon>Bacteria</taxon>
        <taxon>Pseudomonadati</taxon>
        <taxon>Pseudomonadota</taxon>
        <taxon>Gammaproteobacteria</taxon>
        <taxon>Vibrionales</taxon>
        <taxon>Vibrionaceae</taxon>
        <taxon>Vibrio</taxon>
    </lineage>
</organism>
<gene>
    <name evidence="1" type="ORF">ACED33_02960</name>
</gene>
<evidence type="ECO:0000313" key="1">
    <source>
        <dbReference type="EMBL" id="MEZ8179626.1"/>
    </source>
</evidence>
<sequence length="114" mass="12484">MSPIAILVHVPNIEEGLNWYQKAFPHAVGIYHPDSDFTVLDLNGFSIEVVQADNKVNAGKKGTVLYWSVDSVEESLVYFQSIGATLYRGPMAIEGGLIMCQVEDPFGNLIGLRG</sequence>
<dbReference type="EMBL" id="JBGOOW010000002">
    <property type="protein sequence ID" value="MEZ8179626.1"/>
    <property type="molecule type" value="Genomic_DNA"/>
</dbReference>
<protein>
    <submittedName>
        <fullName evidence="1">Glyoxalase/bleomycin resistance/dioxygenase family protein</fullName>
    </submittedName>
</protein>
<dbReference type="Gene3D" id="3.10.180.10">
    <property type="entry name" value="2,3-Dihydroxybiphenyl 1,2-Dioxygenase, domain 1"/>
    <property type="match status" value="1"/>
</dbReference>
<reference evidence="1 2" key="1">
    <citation type="submission" date="2024-06" db="EMBL/GenBank/DDBJ databases">
        <authorList>
            <person name="Steensen K."/>
            <person name="Seneca J."/>
            <person name="Bartlau N."/>
            <person name="Yu A.X."/>
            <person name="Polz M.F."/>
        </authorList>
    </citation>
    <scope>NUCLEOTIDE SEQUENCE [LARGE SCALE GENOMIC DNA]</scope>
    <source>
        <strain evidence="1 2">1F145</strain>
    </source>
</reference>
<keyword evidence="2" id="KW-1185">Reference proteome</keyword>
<dbReference type="SUPFAM" id="SSF54593">
    <property type="entry name" value="Glyoxalase/Bleomycin resistance protein/Dihydroxybiphenyl dioxygenase"/>
    <property type="match status" value="1"/>
</dbReference>
<dbReference type="RefSeq" id="WP_368084419.1">
    <property type="nucleotide sequence ID" value="NZ_JBGONW010000003.1"/>
</dbReference>
<proteinExistence type="predicted"/>
<evidence type="ECO:0000313" key="2">
    <source>
        <dbReference type="Proteomes" id="UP001569200"/>
    </source>
</evidence>
<dbReference type="Proteomes" id="UP001569200">
    <property type="component" value="Unassembled WGS sequence"/>
</dbReference>
<dbReference type="InterPro" id="IPR029068">
    <property type="entry name" value="Glyas_Bleomycin-R_OHBP_Dase"/>
</dbReference>
<accession>A0ABV4LME2</accession>
<name>A0ABV4LME2_VIBSP</name>
<comment type="caution">
    <text evidence="1">The sequence shown here is derived from an EMBL/GenBank/DDBJ whole genome shotgun (WGS) entry which is preliminary data.</text>
</comment>